<dbReference type="InterPro" id="IPR036390">
    <property type="entry name" value="WH_DNA-bd_sf"/>
</dbReference>
<keyword evidence="3" id="KW-0832">Ubl conjugation</keyword>
<accession>A0A7S0ZFK8</accession>
<evidence type="ECO:0000259" key="6">
    <source>
        <dbReference type="PROSITE" id="PS50069"/>
    </source>
</evidence>
<dbReference type="EMBL" id="HBFP01006562">
    <property type="protein sequence ID" value="CAD8820292.1"/>
    <property type="molecule type" value="Transcribed_RNA"/>
</dbReference>
<dbReference type="PROSITE" id="PS01256">
    <property type="entry name" value="CULLIN_1"/>
    <property type="match status" value="1"/>
</dbReference>
<gene>
    <name evidence="7" type="ORF">TOLI1172_LOCUS4684</name>
</gene>
<dbReference type="SUPFAM" id="SSF75632">
    <property type="entry name" value="Cullin homology domain"/>
    <property type="match status" value="1"/>
</dbReference>
<evidence type="ECO:0000256" key="2">
    <source>
        <dbReference type="ARBA" id="ARBA00022499"/>
    </source>
</evidence>
<dbReference type="Gene3D" id="1.20.1310.10">
    <property type="entry name" value="Cullin Repeats"/>
    <property type="match status" value="4"/>
</dbReference>
<dbReference type="Pfam" id="PF26557">
    <property type="entry name" value="Cullin_AB"/>
    <property type="match status" value="1"/>
</dbReference>
<dbReference type="InterPro" id="IPR059120">
    <property type="entry name" value="Cullin-like_AB"/>
</dbReference>
<evidence type="ECO:0000256" key="5">
    <source>
        <dbReference type="RuleBase" id="RU003829"/>
    </source>
</evidence>
<evidence type="ECO:0000313" key="7">
    <source>
        <dbReference type="EMBL" id="CAD8820292.1"/>
    </source>
</evidence>
<evidence type="ECO:0000256" key="3">
    <source>
        <dbReference type="ARBA" id="ARBA00022843"/>
    </source>
</evidence>
<dbReference type="GO" id="GO:0006511">
    <property type="term" value="P:ubiquitin-dependent protein catabolic process"/>
    <property type="evidence" value="ECO:0007669"/>
    <property type="project" value="InterPro"/>
</dbReference>
<keyword evidence="2" id="KW-1017">Isopeptide bond</keyword>
<dbReference type="InterPro" id="IPR045093">
    <property type="entry name" value="Cullin"/>
</dbReference>
<sequence length="780" mass="90589">MDMSTCLSKSSSHQKPKKLLIKPLKKQPLLPSTFLIQSWTQYLLPSIHAIYNSQSSQIPYQILYNKVEDICQNKQSSDLYTLLYDTCNIHIESLIHRLNSASISTHEFLKSVNKTWNDHCQEMITIRSIFLYFDRTYLPFKSQSGSNLGSGFMREINGRQSEITVRSVWDLGLYLWRLHLDGNVEVEEKLIDGMLELIDSERSCGRGGEELVLIKSLVRMVSAVGLYGDLFEMKLIQCTKLYFSEESKDKVEALEVSEYLVHVETRLRQEVERCQELFEPVTRKELVESVEMELLVNYVDVLIEKGFEKLCESHKVSDLKRMYGLFGRVRGLLPSFEMDIVEKNGNSLGWTHEKMRVALLEYVKTKGINIVMDVENDSIMIKRLIEWNLRLDELLNEAFGKNEMFHRTIKEGFEYFINKRENKPAELIAKFIDQILRTGNKSYSEGELEKTLDQVVILFRFVEGKDIFEAFYQKDLGKRLLFQRSASLELEKMMISKIKAECGAGFTHKLEIMFKDVDVSVDILNAFHAHQKHSDSVKDFDLNVYVLTNSYWPNSKQSEIKIPQQLARAHENFEQFYLQIHSGKRLSWQFGSGSCQLKANFPKGIKLLDVSLHQTVILLLFNNANSVSFTEIRDAIGLEDKELKRTLLSLCSGKVDTRVLMKEPKGASVSETDMFSYNELFVNKLMKIKINSIQMKETSDENKETTERVFQDRQFQIDAAIVRIMKTKKSITHSQLIAQLYTVLKFPHKPSDLKKRIESLIEREYLERDPSNNQMYQYIA</sequence>
<evidence type="ECO:0000256" key="1">
    <source>
        <dbReference type="ARBA" id="ARBA00006019"/>
    </source>
</evidence>
<protein>
    <recommendedName>
        <fullName evidence="6">Cullin family profile domain-containing protein</fullName>
    </recommendedName>
</protein>
<feature type="domain" description="Cullin family profile" evidence="6">
    <location>
        <begin position="423"/>
        <end position="651"/>
    </location>
</feature>
<dbReference type="InterPro" id="IPR036317">
    <property type="entry name" value="Cullin_homology_sf"/>
</dbReference>
<evidence type="ECO:0000256" key="4">
    <source>
        <dbReference type="PROSITE-ProRule" id="PRU00330"/>
    </source>
</evidence>
<dbReference type="Pfam" id="PF00888">
    <property type="entry name" value="Cullin"/>
    <property type="match status" value="1"/>
</dbReference>
<dbReference type="Gene3D" id="1.10.10.10">
    <property type="entry name" value="Winged helix-like DNA-binding domain superfamily/Winged helix DNA-binding domain"/>
    <property type="match status" value="1"/>
</dbReference>
<dbReference type="InterPro" id="IPR016159">
    <property type="entry name" value="Cullin_repeat-like_dom_sf"/>
</dbReference>
<dbReference type="SMART" id="SM00182">
    <property type="entry name" value="CULLIN"/>
    <property type="match status" value="1"/>
</dbReference>
<dbReference type="InterPro" id="IPR016158">
    <property type="entry name" value="Cullin_homology"/>
</dbReference>
<dbReference type="SMART" id="SM00884">
    <property type="entry name" value="Cullin_Nedd8"/>
    <property type="match status" value="1"/>
</dbReference>
<dbReference type="Gene3D" id="3.30.230.130">
    <property type="entry name" value="Cullin, Chain C, Domain 2"/>
    <property type="match status" value="1"/>
</dbReference>
<reference evidence="7" key="1">
    <citation type="submission" date="2021-01" db="EMBL/GenBank/DDBJ databases">
        <authorList>
            <person name="Corre E."/>
            <person name="Pelletier E."/>
            <person name="Niang G."/>
            <person name="Scheremetjew M."/>
            <person name="Finn R."/>
            <person name="Kale V."/>
            <person name="Holt S."/>
            <person name="Cochrane G."/>
            <person name="Meng A."/>
            <person name="Brown T."/>
            <person name="Cohen L."/>
        </authorList>
    </citation>
    <scope>NUCLEOTIDE SEQUENCE</scope>
    <source>
        <strain evidence="7">CCMP3278</strain>
    </source>
</reference>
<organism evidence="7">
    <name type="scientific">Timspurckia oligopyrenoides</name>
    <dbReference type="NCBI Taxonomy" id="708627"/>
    <lineage>
        <taxon>Eukaryota</taxon>
        <taxon>Rhodophyta</taxon>
        <taxon>Bangiophyceae</taxon>
        <taxon>Porphyridiales</taxon>
        <taxon>Porphyridiaceae</taxon>
        <taxon>Timspurckia</taxon>
    </lineage>
</organism>
<name>A0A7S0ZFK8_9RHOD</name>
<proteinExistence type="inferred from homology"/>
<dbReference type="FunFam" id="1.10.10.10:FF:000050">
    <property type="entry name" value="Cullin 4B"/>
    <property type="match status" value="1"/>
</dbReference>
<dbReference type="SUPFAM" id="SSF74788">
    <property type="entry name" value="Cullin repeat-like"/>
    <property type="match status" value="1"/>
</dbReference>
<dbReference type="GO" id="GO:0031625">
    <property type="term" value="F:ubiquitin protein ligase binding"/>
    <property type="evidence" value="ECO:0007669"/>
    <property type="project" value="InterPro"/>
</dbReference>
<dbReference type="Pfam" id="PF10557">
    <property type="entry name" value="Cullin_Nedd8"/>
    <property type="match status" value="1"/>
</dbReference>
<dbReference type="AlphaFoldDB" id="A0A7S0ZFK8"/>
<dbReference type="SUPFAM" id="SSF46785">
    <property type="entry name" value="Winged helix' DNA-binding domain"/>
    <property type="match status" value="1"/>
</dbReference>
<dbReference type="PANTHER" id="PTHR11932">
    <property type="entry name" value="CULLIN"/>
    <property type="match status" value="1"/>
</dbReference>
<dbReference type="FunFam" id="1.20.1310.10:FF:000002">
    <property type="entry name" value="cullin-3 isoform X1"/>
    <property type="match status" value="1"/>
</dbReference>
<comment type="similarity">
    <text evidence="1 4 5">Belongs to the cullin family.</text>
</comment>
<dbReference type="InterPro" id="IPR019559">
    <property type="entry name" value="Cullin_neddylation_domain"/>
</dbReference>
<dbReference type="PROSITE" id="PS50069">
    <property type="entry name" value="CULLIN_2"/>
    <property type="match status" value="1"/>
</dbReference>
<dbReference type="GO" id="GO:0031461">
    <property type="term" value="C:cullin-RING ubiquitin ligase complex"/>
    <property type="evidence" value="ECO:0007669"/>
    <property type="project" value="InterPro"/>
</dbReference>
<dbReference type="InterPro" id="IPR001373">
    <property type="entry name" value="Cullin_N"/>
</dbReference>
<dbReference type="InterPro" id="IPR036388">
    <property type="entry name" value="WH-like_DNA-bd_sf"/>
</dbReference>
<dbReference type="InterPro" id="IPR016157">
    <property type="entry name" value="Cullin_CS"/>
</dbReference>